<dbReference type="AlphaFoldDB" id="A0ABD2N0E7"/>
<dbReference type="InterPro" id="IPR043504">
    <property type="entry name" value="Peptidase_S1_PA_chymotrypsin"/>
</dbReference>
<evidence type="ECO:0000259" key="5">
    <source>
        <dbReference type="PROSITE" id="PS50240"/>
    </source>
</evidence>
<dbReference type="InterPro" id="IPR040973">
    <property type="entry name" value="CLIP_SPH_Scar"/>
</dbReference>
<evidence type="ECO:0000256" key="3">
    <source>
        <dbReference type="SAM" id="MobiDB-lite"/>
    </source>
</evidence>
<feature type="compositionally biased region" description="Pro residues" evidence="3">
    <location>
        <begin position="394"/>
        <end position="433"/>
    </location>
</feature>
<dbReference type="CDD" id="cd00190">
    <property type="entry name" value="Tryp_SPc"/>
    <property type="match status" value="1"/>
</dbReference>
<feature type="region of interest" description="Disordered" evidence="3">
    <location>
        <begin position="332"/>
        <end position="799"/>
    </location>
</feature>
<feature type="compositionally biased region" description="Low complexity" evidence="3">
    <location>
        <begin position="543"/>
        <end position="566"/>
    </location>
</feature>
<feature type="compositionally biased region" description="Polar residues" evidence="3">
    <location>
        <begin position="359"/>
        <end position="368"/>
    </location>
</feature>
<accession>A0ABD2N0E7</accession>
<gene>
    <name evidence="6" type="ORF">HHI36_022577</name>
</gene>
<dbReference type="FunFam" id="2.40.10.10:FF:000413">
    <property type="entry name" value="Serine protease H164"/>
    <property type="match status" value="1"/>
</dbReference>
<reference evidence="6 7" key="1">
    <citation type="journal article" date="2021" name="BMC Biol.">
        <title>Horizontally acquired antibacterial genes associated with adaptive radiation of ladybird beetles.</title>
        <authorList>
            <person name="Li H.S."/>
            <person name="Tang X.F."/>
            <person name="Huang Y.H."/>
            <person name="Xu Z.Y."/>
            <person name="Chen M.L."/>
            <person name="Du X.Y."/>
            <person name="Qiu B.Y."/>
            <person name="Chen P.T."/>
            <person name="Zhang W."/>
            <person name="Slipinski A."/>
            <person name="Escalona H.E."/>
            <person name="Waterhouse R.M."/>
            <person name="Zwick A."/>
            <person name="Pang H."/>
        </authorList>
    </citation>
    <scope>NUCLEOTIDE SEQUENCE [LARGE SCALE GENOMIC DNA]</scope>
    <source>
        <strain evidence="6">SYSU2018</strain>
    </source>
</reference>
<feature type="compositionally biased region" description="Polar residues" evidence="3">
    <location>
        <begin position="585"/>
        <end position="598"/>
    </location>
</feature>
<keyword evidence="1" id="KW-1015">Disulfide bond</keyword>
<dbReference type="PANTHER" id="PTHR24256">
    <property type="entry name" value="TRYPTASE-RELATED"/>
    <property type="match status" value="1"/>
</dbReference>
<feature type="compositionally biased region" description="Low complexity" evidence="3">
    <location>
        <begin position="600"/>
        <end position="624"/>
    </location>
</feature>
<dbReference type="Proteomes" id="UP001516400">
    <property type="component" value="Unassembled WGS sequence"/>
</dbReference>
<dbReference type="PROSITE" id="PS50240">
    <property type="entry name" value="TRYPSIN_DOM"/>
    <property type="match status" value="1"/>
</dbReference>
<feature type="compositionally biased region" description="Polar residues" evidence="3">
    <location>
        <begin position="649"/>
        <end position="661"/>
    </location>
</feature>
<evidence type="ECO:0000256" key="4">
    <source>
        <dbReference type="SAM" id="SignalP"/>
    </source>
</evidence>
<proteinExistence type="inferred from homology"/>
<dbReference type="InterPro" id="IPR051487">
    <property type="entry name" value="Ser/Thr_Proteases_Immune/Dev"/>
</dbReference>
<evidence type="ECO:0000313" key="6">
    <source>
        <dbReference type="EMBL" id="KAL3272114.1"/>
    </source>
</evidence>
<feature type="chain" id="PRO_5044895062" description="Peptidase S1 domain-containing protein" evidence="4">
    <location>
        <begin position="20"/>
        <end position="1205"/>
    </location>
</feature>
<dbReference type="InterPro" id="IPR001254">
    <property type="entry name" value="Trypsin_dom"/>
</dbReference>
<sequence>MMSPLVIVGILFLASPSFSTPEGNAKTNCQNDPQCYWWMNQASPFQKETQKGSHVKDVPRVNPNNPFFNGVFENLPPNAAYNHEKVDLNKNPFFNQKPVFPTAIPIQVPDKPDYSKNPFLQNMFTANGSQISRDQGFIGVQPKPFSQTHPLEGTGISKLGDDDEYTLSPSSYLRKCLGDDVICAPSNLCPNGVLPDYISNGIQNIDKNAPCDLRTNACCKISNKISPPEFNVVLPNIPSSNSSFITPGKSSIPDSAIKFGGIPGFSPGLIQVLPVEINNAGEFGSSHLGESTQKPVRDLTSSTGNINSLFGSTPDYSNYNFEDVRFASSIQGPAYLPPKGGPTPPTSGTQGLEVPVSTYVPSFPTQKPFTKPSPKPFEPSYSPSINNQYVTPKPKQPFVPEYLPPSTPRPYTPPPTQRPTPPPYRPQPSPSSPFPSQRPYTPSYIPPSPSRPPLQPQPSQPIPSQKPYTPSYIPPSPKPTTSREYLPPPIPTSSSNVNNQYRPLPSPKPSYTPPATLRPRPPPTFIPTTNSQYLPPRTPTAVKPYQPSYQPSPSSLYTSPTYKPTPGYSYQPPATTPRPKPTVIYQPSPSISQSTFSKVTPGYTYEKPTPGYTYPKPTPGYSYPKPTPSFNYPTTPKPQPPTTQKVLIPSSSFNVQSTYKPITNGYDYPRPSPSPTIISTQRITTTRRPTPTAGYEYPKPTPEFKLPTGSSSNVSPSLRPFPTTPKPKPRPTTAYLPPSTTPRPTPGYSYPKPTPTFGYPDRDGAPGTNNNQYIPPPQPEQDGSDTSDTSVKVRPRPEVQPDQTFQRENVVPPAACAAALKCVQEIYCSAEGVVSPVPVVLTNEQAQNRVPTTVCRDISSGTVGVCCRDPNYKDPWPSANLVNGFDDGQYKEDDSIGQYKQSLNDIAQYRSDVSRPSRSHSRRASLNGPVGTNENLRTQNKEDSCGVRHLNTSPKGPGPLNTGFAEIPWQAMILRDSNRSLLCGGAIIKRNAVLTNAHCVDGLPTSDILVKGGEWKLGIDEEPLPFQIVKVSVIVRHPGYKPGSLINDLAVLILEEKLRPAKNIGTICLPEPNKIPTRNCISTGWGKRILQLHAKGAVMRSIGVNIMDNEQCRETLSNTYQQMMPNYSPNTLCGFSDHDQCKVDYGSALACTNDENRYVLSGIFAWDTGCKDQNQIGGYVAPDVEWINDCLSKPVKVLKRLDNAQ</sequence>
<feature type="region of interest" description="Disordered" evidence="3">
    <location>
        <begin position="909"/>
        <end position="961"/>
    </location>
</feature>
<evidence type="ECO:0000313" key="7">
    <source>
        <dbReference type="Proteomes" id="UP001516400"/>
    </source>
</evidence>
<feature type="compositionally biased region" description="Polar residues" evidence="3">
    <location>
        <begin position="381"/>
        <end position="390"/>
    </location>
</feature>
<keyword evidence="4" id="KW-0732">Signal</keyword>
<dbReference type="EMBL" id="JABFTP020000042">
    <property type="protein sequence ID" value="KAL3272114.1"/>
    <property type="molecule type" value="Genomic_DNA"/>
</dbReference>
<dbReference type="SMART" id="SM00020">
    <property type="entry name" value="Tryp_SPc"/>
    <property type="match status" value="1"/>
</dbReference>
<protein>
    <recommendedName>
        <fullName evidence="5">Peptidase S1 domain-containing protein</fullName>
    </recommendedName>
</protein>
<evidence type="ECO:0000256" key="2">
    <source>
        <dbReference type="ARBA" id="ARBA00024195"/>
    </source>
</evidence>
<dbReference type="InterPro" id="IPR009003">
    <property type="entry name" value="Peptidase_S1_PA"/>
</dbReference>
<feature type="signal peptide" evidence="4">
    <location>
        <begin position="1"/>
        <end position="19"/>
    </location>
</feature>
<evidence type="ECO:0000256" key="1">
    <source>
        <dbReference type="ARBA" id="ARBA00023157"/>
    </source>
</evidence>
<dbReference type="Pfam" id="PF18399">
    <property type="entry name" value="CLIP_SPH_Scar"/>
    <property type="match status" value="1"/>
</dbReference>
<comment type="caution">
    <text evidence="6">The sequence shown here is derived from an EMBL/GenBank/DDBJ whole genome shotgun (WGS) entry which is preliminary data.</text>
</comment>
<feature type="compositionally biased region" description="Polar residues" evidence="3">
    <location>
        <begin position="492"/>
        <end position="501"/>
    </location>
</feature>
<feature type="compositionally biased region" description="Low complexity" evidence="3">
    <location>
        <begin position="675"/>
        <end position="692"/>
    </location>
</feature>
<feature type="compositionally biased region" description="Pro residues" evidence="3">
    <location>
        <begin position="444"/>
        <end position="461"/>
    </location>
</feature>
<feature type="compositionally biased region" description="Pro residues" evidence="3">
    <location>
        <begin position="335"/>
        <end position="345"/>
    </location>
</feature>
<feature type="domain" description="Peptidase S1" evidence="5">
    <location>
        <begin position="958"/>
        <end position="1192"/>
    </location>
</feature>
<dbReference type="Gene3D" id="2.40.10.10">
    <property type="entry name" value="Trypsin-like serine proteases"/>
    <property type="match status" value="2"/>
</dbReference>
<name>A0ABD2N0E7_9CUCU</name>
<comment type="similarity">
    <text evidence="2">Belongs to the peptidase S1 family. CLIP subfamily.</text>
</comment>
<dbReference type="PRINTS" id="PR01217">
    <property type="entry name" value="PRICHEXTENSN"/>
</dbReference>
<feature type="compositionally biased region" description="Low complexity" evidence="3">
    <location>
        <begin position="434"/>
        <end position="443"/>
    </location>
</feature>
<organism evidence="6 7">
    <name type="scientific">Cryptolaemus montrouzieri</name>
    <dbReference type="NCBI Taxonomy" id="559131"/>
    <lineage>
        <taxon>Eukaryota</taxon>
        <taxon>Metazoa</taxon>
        <taxon>Ecdysozoa</taxon>
        <taxon>Arthropoda</taxon>
        <taxon>Hexapoda</taxon>
        <taxon>Insecta</taxon>
        <taxon>Pterygota</taxon>
        <taxon>Neoptera</taxon>
        <taxon>Endopterygota</taxon>
        <taxon>Coleoptera</taxon>
        <taxon>Polyphaga</taxon>
        <taxon>Cucujiformia</taxon>
        <taxon>Coccinelloidea</taxon>
        <taxon>Coccinellidae</taxon>
        <taxon>Scymninae</taxon>
        <taxon>Scymnini</taxon>
        <taxon>Cryptolaemus</taxon>
    </lineage>
</organism>
<dbReference type="Pfam" id="PF00089">
    <property type="entry name" value="Trypsin"/>
    <property type="match status" value="1"/>
</dbReference>
<keyword evidence="7" id="KW-1185">Reference proteome</keyword>
<dbReference type="SUPFAM" id="SSF50494">
    <property type="entry name" value="Trypsin-like serine proteases"/>
    <property type="match status" value="1"/>
</dbReference>